<dbReference type="InterPro" id="IPR022418">
    <property type="entry name" value="Porphobilinogen_deaminase_C"/>
</dbReference>
<dbReference type="CDD" id="cd13646">
    <property type="entry name" value="PBP2_EcHMBS_like"/>
    <property type="match status" value="1"/>
</dbReference>
<dbReference type="GO" id="GO:0004418">
    <property type="term" value="F:hydroxymethylbilane synthase activity"/>
    <property type="evidence" value="ECO:0007669"/>
    <property type="project" value="UniProtKB-EC"/>
</dbReference>
<keyword evidence="12" id="KW-1185">Reference proteome</keyword>
<evidence type="ECO:0000259" key="9">
    <source>
        <dbReference type="Pfam" id="PF01379"/>
    </source>
</evidence>
<evidence type="ECO:0000256" key="8">
    <source>
        <dbReference type="HAMAP-Rule" id="MF_00260"/>
    </source>
</evidence>
<dbReference type="EC" id="2.5.1.61" evidence="8"/>
<dbReference type="Pfam" id="PF03900">
    <property type="entry name" value="Porphobil_deamC"/>
    <property type="match status" value="1"/>
</dbReference>
<evidence type="ECO:0000256" key="7">
    <source>
        <dbReference type="ARBA" id="ARBA00048169"/>
    </source>
</evidence>
<evidence type="ECO:0000313" key="11">
    <source>
        <dbReference type="EMBL" id="MEF2154809.1"/>
    </source>
</evidence>
<dbReference type="InterPro" id="IPR000860">
    <property type="entry name" value="HemC"/>
</dbReference>
<accession>A0ABU7UWA7</accession>
<dbReference type="InterPro" id="IPR022419">
    <property type="entry name" value="Porphobilin_deaminase_cofac_BS"/>
</dbReference>
<name>A0ABU7UWA7_9GAMM</name>
<comment type="miscellaneous">
    <text evidence="8">The porphobilinogen subunits are added to the dipyrromethane group.</text>
</comment>
<evidence type="ECO:0000256" key="1">
    <source>
        <dbReference type="ARBA" id="ARBA00002869"/>
    </source>
</evidence>
<evidence type="ECO:0000256" key="5">
    <source>
        <dbReference type="ARBA" id="ARBA00022679"/>
    </source>
</evidence>
<feature type="modified residue" description="S-(dipyrrolylmethanemethyl)cysteine" evidence="8">
    <location>
        <position position="240"/>
    </location>
</feature>
<dbReference type="SUPFAM" id="SSF54782">
    <property type="entry name" value="Porphobilinogen deaminase (hydroxymethylbilane synthase), C-terminal domain"/>
    <property type="match status" value="1"/>
</dbReference>
<dbReference type="Pfam" id="PF01379">
    <property type="entry name" value="Porphobil_deam"/>
    <property type="match status" value="1"/>
</dbReference>
<dbReference type="PANTHER" id="PTHR11557:SF0">
    <property type="entry name" value="PORPHOBILINOGEN DEAMINASE"/>
    <property type="match status" value="1"/>
</dbReference>
<evidence type="ECO:0000313" key="12">
    <source>
        <dbReference type="Proteomes" id="UP001356170"/>
    </source>
</evidence>
<proteinExistence type="inferred from homology"/>
<dbReference type="PANTHER" id="PTHR11557">
    <property type="entry name" value="PORPHOBILINOGEN DEAMINASE"/>
    <property type="match status" value="1"/>
</dbReference>
<comment type="similarity">
    <text evidence="3 8">Belongs to the HMBS family.</text>
</comment>
<dbReference type="PIRSF" id="PIRSF001438">
    <property type="entry name" value="4pyrrol_synth_OHMeBilane_synth"/>
    <property type="match status" value="1"/>
</dbReference>
<feature type="domain" description="Porphobilinogen deaminase N-terminal" evidence="9">
    <location>
        <begin position="4"/>
        <end position="209"/>
    </location>
</feature>
<evidence type="ECO:0000256" key="4">
    <source>
        <dbReference type="ARBA" id="ARBA00011245"/>
    </source>
</evidence>
<dbReference type="PRINTS" id="PR00151">
    <property type="entry name" value="PORPHBDMNASE"/>
</dbReference>
<dbReference type="Gene3D" id="3.30.160.40">
    <property type="entry name" value="Porphobilinogen deaminase, C-terminal domain"/>
    <property type="match status" value="1"/>
</dbReference>
<comment type="pathway">
    <text evidence="2">Porphyrin-containing compound metabolism; protoporphyrin-IX biosynthesis; coproporphyrinogen-III from 5-aminolevulinate: step 2/4.</text>
</comment>
<evidence type="ECO:0000256" key="2">
    <source>
        <dbReference type="ARBA" id="ARBA00004735"/>
    </source>
</evidence>
<dbReference type="Gene3D" id="3.40.190.10">
    <property type="entry name" value="Periplasmic binding protein-like II"/>
    <property type="match status" value="2"/>
</dbReference>
<dbReference type="PROSITE" id="PS00533">
    <property type="entry name" value="PORPHOBILINOGEN_DEAM"/>
    <property type="match status" value="1"/>
</dbReference>
<protein>
    <recommendedName>
        <fullName evidence="8">Porphobilinogen deaminase</fullName>
        <shortName evidence="8">PBG</shortName>
        <ecNumber evidence="8">2.5.1.61</ecNumber>
    </recommendedName>
    <alternativeName>
        <fullName evidence="8">Hydroxymethylbilane synthase</fullName>
        <shortName evidence="8">HMBS</shortName>
    </alternativeName>
    <alternativeName>
        <fullName evidence="8">Pre-uroporphyrinogen synthase</fullName>
    </alternativeName>
</protein>
<reference evidence="11 12" key="1">
    <citation type="submission" date="2024-01" db="EMBL/GenBank/DDBJ databases">
        <title>Novel species of the genus Luteimonas isolated from rivers.</title>
        <authorList>
            <person name="Lu H."/>
        </authorList>
    </citation>
    <scope>NUCLEOTIDE SEQUENCE [LARGE SCALE GENOMIC DNA]</scope>
    <source>
        <strain evidence="11 12">FXH3W</strain>
    </source>
</reference>
<comment type="function">
    <text evidence="1 8">Tetrapolymerization of the monopyrrole PBG into the hydroxymethylbilane pre-uroporphyrinogen in several discrete steps.</text>
</comment>
<comment type="subunit">
    <text evidence="4 8">Monomer.</text>
</comment>
<dbReference type="InterPro" id="IPR022417">
    <property type="entry name" value="Porphobilin_deaminase_N"/>
</dbReference>
<dbReference type="Proteomes" id="UP001356170">
    <property type="component" value="Unassembled WGS sequence"/>
</dbReference>
<organism evidence="11 12">
    <name type="scientific">Aquilutibacter rugosus</name>
    <dbReference type="NCBI Taxonomy" id="3115820"/>
    <lineage>
        <taxon>Bacteria</taxon>
        <taxon>Pseudomonadati</taxon>
        <taxon>Pseudomonadota</taxon>
        <taxon>Gammaproteobacteria</taxon>
        <taxon>Lysobacterales</taxon>
        <taxon>Lysobacteraceae</taxon>
        <taxon>Aquilutibacter</taxon>
    </lineage>
</organism>
<dbReference type="EMBL" id="JAZHBO010000001">
    <property type="protein sequence ID" value="MEF2154809.1"/>
    <property type="molecule type" value="Genomic_DNA"/>
</dbReference>
<comment type="catalytic activity">
    <reaction evidence="7 8">
        <text>4 porphobilinogen + H2O = hydroxymethylbilane + 4 NH4(+)</text>
        <dbReference type="Rhea" id="RHEA:13185"/>
        <dbReference type="ChEBI" id="CHEBI:15377"/>
        <dbReference type="ChEBI" id="CHEBI:28938"/>
        <dbReference type="ChEBI" id="CHEBI:57845"/>
        <dbReference type="ChEBI" id="CHEBI:58126"/>
        <dbReference type="EC" id="2.5.1.61"/>
    </reaction>
</comment>
<comment type="cofactor">
    <cofactor evidence="8">
        <name>dipyrromethane</name>
        <dbReference type="ChEBI" id="CHEBI:60342"/>
    </cofactor>
    <text evidence="8">Binds 1 dipyrromethane group covalently.</text>
</comment>
<evidence type="ECO:0000256" key="3">
    <source>
        <dbReference type="ARBA" id="ARBA00005638"/>
    </source>
</evidence>
<feature type="domain" description="Porphobilinogen deaminase C-terminal" evidence="10">
    <location>
        <begin position="223"/>
        <end position="296"/>
    </location>
</feature>
<keyword evidence="5 8" id="KW-0808">Transferase</keyword>
<dbReference type="HAMAP" id="MF_00260">
    <property type="entry name" value="Porphobil_deam"/>
    <property type="match status" value="1"/>
</dbReference>
<comment type="caution">
    <text evidence="11">The sequence shown here is derived from an EMBL/GenBank/DDBJ whole genome shotgun (WGS) entry which is preliminary data.</text>
</comment>
<evidence type="ECO:0000259" key="10">
    <source>
        <dbReference type="Pfam" id="PF03900"/>
    </source>
</evidence>
<dbReference type="SUPFAM" id="SSF53850">
    <property type="entry name" value="Periplasmic binding protein-like II"/>
    <property type="match status" value="1"/>
</dbReference>
<keyword evidence="6 8" id="KW-0627">Porphyrin biosynthesis</keyword>
<evidence type="ECO:0000256" key="6">
    <source>
        <dbReference type="ARBA" id="ARBA00023244"/>
    </source>
</evidence>
<dbReference type="NCBIfam" id="TIGR00212">
    <property type="entry name" value="hemC"/>
    <property type="match status" value="1"/>
</dbReference>
<dbReference type="InterPro" id="IPR036803">
    <property type="entry name" value="Porphobilinogen_deaminase_C_sf"/>
</dbReference>
<dbReference type="RefSeq" id="WP_331702965.1">
    <property type="nucleotide sequence ID" value="NZ_JAZHBO010000001.1"/>
</dbReference>
<sequence>MTVLKIATRKSPLALWQTEYVAAQLKAAHPGVEIELVPLSTRGDEVLDRSLAAIGGKGLFLKELELAMERGEANLAVHSLKDVPMELEPGFTLAAVLPREDESDALVSNVAADLESLPTGAIVGTSSLRRQAQLRALRPDLEIRDLRGNVNTRLAKLDAGEYDAIILAAAGLKRLGFDARIRTRLQAPHWLPAPAQGAIAIECFAADAESLRLCRALNDAATWTRVSAERAMNRALHGSCHVPVSALATLHGDRLHLQGAVGDVVTGRLVRAEAEMLLTDDHSPEDLGRFVANQLLEGGAAELLGAALLD</sequence>
<gene>
    <name evidence="8 11" type="primary">hemC</name>
    <name evidence="11" type="ORF">V3390_00925</name>
</gene>